<evidence type="ECO:0000313" key="3">
    <source>
        <dbReference type="EnsemblFungi" id="CEF72581"/>
    </source>
</evidence>
<feature type="compositionally biased region" description="Basic and acidic residues" evidence="1">
    <location>
        <begin position="335"/>
        <end position="353"/>
    </location>
</feature>
<gene>
    <name evidence="3" type="primary">FG00614.1</name>
    <name evidence="2" type="ORF">FGRAMPH1_01T01561</name>
</gene>
<protein>
    <submittedName>
        <fullName evidence="2">Chromosome 1, complete genome</fullName>
    </submittedName>
</protein>
<dbReference type="eggNOG" id="ENOG502S590">
    <property type="taxonomic scope" value="Eukaryota"/>
</dbReference>
<keyword evidence="4" id="KW-1185">Reference proteome</keyword>
<feature type="compositionally biased region" description="Basic and acidic residues" evidence="1">
    <location>
        <begin position="648"/>
        <end position="657"/>
    </location>
</feature>
<sequence length="705" mass="78111">MAATYKQFLATPSSSLLADTAALHYVTTTTTFAGPTQIIKHLNVLQKQVSKKKEDVFNIVDGGNVIVLEIDTGLGFQNGGGPYLPGLDDNFLSGREVYLPITHFVTFDEAGKIVQIRLQWDQGSLLKQVEVIGKSGRNWPIIDSREQIAFIQSCIRTAGTAAPAAPSHNETVARERTNSKNALRDPHANRLFGSRDEFEDAEPATVVSPYAGTRPRQRSFTEILGDEPTSPSAGRRAMSPSKGGQGKNFQPSRIFDGQEDVEREPVELQQHTKKRYIKPHPKKYSHFDFADGTDPQDSPQKGQHFDDLPKTKRDSQWSFEDFTTPQKVKPSKTMRTQDVRHWDTDRDATEDTRVYQVAKSRRDGDPHFELPDDGEREPQPQRTSGQPPDYAHNEGLGLYKNQVSDRKEAGKNELPLGNITNVKDRGKDFDHHFEIADNSPAHPQQHTNEGHKKAIQMMDRHWDTYDKSPASQKENRPTENTASHKINIAGDGMGGRKGTNRDWLYGETDDVAQPIPTRKQPSVAASGIPLTKGTKISIAGDGMGGRKGADRDWLYNETSETANDEPTNTKPIPGRTPASNNAAPANEVKENTDKHKINIAGDGMGGRKGANRDWLYGETDELANNTPTNTKPVPGRTPASNNTAPANEVKENTDKHKINIAGDGMGGRKGANRDWLYGDASDLAEKPLPSRRQNTSSKKDDFWDF</sequence>
<reference evidence="3" key="5">
    <citation type="submission" date="2017-01" db="UniProtKB">
        <authorList>
            <consortium name="EnsemblFungi"/>
        </authorList>
    </citation>
    <scope>IDENTIFICATION</scope>
    <source>
        <strain evidence="3">PH-1 / ATCC MYA-4620 / FGSC 9075 / NRRL 31084</strain>
    </source>
</reference>
<reference evidence="3 4" key="1">
    <citation type="journal article" date="2007" name="Science">
        <title>The Fusarium graminearum genome reveals a link between localized polymorphism and pathogen specialization.</title>
        <authorList>
            <person name="Cuomo C.A."/>
            <person name="Gueldener U."/>
            <person name="Xu J.-R."/>
            <person name="Trail F."/>
            <person name="Turgeon B.G."/>
            <person name="Di Pietro A."/>
            <person name="Walton J.D."/>
            <person name="Ma L.-J."/>
            <person name="Baker S.E."/>
            <person name="Rep M."/>
            <person name="Adam G."/>
            <person name="Antoniw J."/>
            <person name="Baldwin T."/>
            <person name="Calvo S.E."/>
            <person name="Chang Y.-L."/>
            <person name="DeCaprio D."/>
            <person name="Gale L.R."/>
            <person name="Gnerre S."/>
            <person name="Goswami R.S."/>
            <person name="Hammond-Kosack K."/>
            <person name="Harris L.J."/>
            <person name="Hilburn K."/>
            <person name="Kennell J.C."/>
            <person name="Kroken S."/>
            <person name="Magnuson J.K."/>
            <person name="Mannhaupt G."/>
            <person name="Mauceli E.W."/>
            <person name="Mewes H.-W."/>
            <person name="Mitterbauer R."/>
            <person name="Muehlbauer G."/>
            <person name="Muensterkoetter M."/>
            <person name="Nelson D."/>
            <person name="O'Donnell K."/>
            <person name="Ouellet T."/>
            <person name="Qi W."/>
            <person name="Quesneville H."/>
            <person name="Roncero M.I.G."/>
            <person name="Seong K.-Y."/>
            <person name="Tetko I.V."/>
            <person name="Urban M."/>
            <person name="Waalwijk C."/>
            <person name="Ward T.J."/>
            <person name="Yao J."/>
            <person name="Birren B.W."/>
            <person name="Kistler H.C."/>
        </authorList>
    </citation>
    <scope>NUCLEOTIDE SEQUENCE [LARGE SCALE GENOMIC DNA]</scope>
    <source>
        <strain evidence="4">ATCC MYA-4620 / CBS 123657 / FGSC 9075 / NRRL 31084 / PH-1</strain>
        <strain evidence="3">PH-1 / ATCC MYA-4620 / FGSC 9075 / NRRL 31084</strain>
    </source>
</reference>
<feature type="region of interest" description="Disordered" evidence="1">
    <location>
        <begin position="466"/>
        <end position="495"/>
    </location>
</feature>
<feature type="compositionally biased region" description="Basic residues" evidence="1">
    <location>
        <begin position="271"/>
        <end position="284"/>
    </location>
</feature>
<feature type="compositionally biased region" description="Basic and acidic residues" evidence="1">
    <location>
        <begin position="171"/>
        <end position="196"/>
    </location>
</feature>
<feature type="region of interest" description="Disordered" evidence="1">
    <location>
        <begin position="621"/>
        <end position="705"/>
    </location>
</feature>
<dbReference type="EnsemblFungi" id="CEF72581">
    <property type="protein sequence ID" value="CEF72581"/>
    <property type="gene ID" value="FGRRES_00614_M"/>
</dbReference>
<dbReference type="InParanoid" id="A0A0E0RMV6"/>
<feature type="compositionally biased region" description="Polar residues" evidence="1">
    <location>
        <begin position="622"/>
        <end position="631"/>
    </location>
</feature>
<proteinExistence type="predicted"/>
<dbReference type="STRING" id="229533.A0A0E0RMV6"/>
<evidence type="ECO:0000313" key="4">
    <source>
        <dbReference type="Proteomes" id="UP000070720"/>
    </source>
</evidence>
<accession>A0A0E0RMV6</accession>
<organism evidence="3">
    <name type="scientific">Gibberella zeae (strain ATCC MYA-4620 / CBS 123657 / FGSC 9075 / NRRL 31084 / PH-1)</name>
    <name type="common">Wheat head blight fungus</name>
    <name type="synonym">Fusarium graminearum</name>
    <dbReference type="NCBI Taxonomy" id="229533"/>
    <lineage>
        <taxon>Eukaryota</taxon>
        <taxon>Fungi</taxon>
        <taxon>Dikarya</taxon>
        <taxon>Ascomycota</taxon>
        <taxon>Pezizomycotina</taxon>
        <taxon>Sordariomycetes</taxon>
        <taxon>Hypocreomycetidae</taxon>
        <taxon>Hypocreales</taxon>
        <taxon>Nectriaceae</taxon>
        <taxon>Fusarium</taxon>
    </lineage>
</organism>
<dbReference type="EMBL" id="HG970332">
    <property type="protein sequence ID" value="CEF72581.1"/>
    <property type="molecule type" value="Genomic_DNA"/>
</dbReference>
<dbReference type="Gene3D" id="3.10.450.50">
    <property type="match status" value="1"/>
</dbReference>
<reference key="3">
    <citation type="submission" date="2014-02" db="EMBL/GenBank/DDBJ databases">
        <title>A revised Fusarium graminearum genomic reference sequence using whole shotgun re-sequencing.</title>
        <authorList>
            <person name="King R."/>
            <person name="Urban M."/>
            <person name="Hassani-Pak K."/>
            <person name="Hammond-Kosack K."/>
        </authorList>
    </citation>
    <scope>NUCLEOTIDE SEQUENCE</scope>
    <source>
        <strain>PH-1</strain>
    </source>
</reference>
<evidence type="ECO:0000313" key="2">
    <source>
        <dbReference type="EMBL" id="CEF72581.1"/>
    </source>
</evidence>
<reference evidence="3 4" key="2">
    <citation type="journal article" date="2010" name="Nature">
        <title>Comparative genomics reveals mobile pathogenicity chromosomes in Fusarium.</title>
        <authorList>
            <person name="Ma L.J."/>
            <person name="van der Does H.C."/>
            <person name="Borkovich K.A."/>
            <person name="Coleman J.J."/>
            <person name="Daboussi M.J."/>
            <person name="Di Pietro A."/>
            <person name="Dufresne M."/>
            <person name="Freitag M."/>
            <person name="Grabherr M."/>
            <person name="Henrissat B."/>
            <person name="Houterman P.M."/>
            <person name="Kang S."/>
            <person name="Shim W.B."/>
            <person name="Woloshuk C."/>
            <person name="Xie X."/>
            <person name="Xu J.R."/>
            <person name="Antoniw J."/>
            <person name="Baker S.E."/>
            <person name="Bluhm B.H."/>
            <person name="Breakspear A."/>
            <person name="Brown D.W."/>
            <person name="Butchko R.A."/>
            <person name="Chapman S."/>
            <person name="Coulson R."/>
            <person name="Coutinho P.M."/>
            <person name="Danchin E.G."/>
            <person name="Diener A."/>
            <person name="Gale L.R."/>
            <person name="Gardiner D.M."/>
            <person name="Goff S."/>
            <person name="Hammond-Kosack K.E."/>
            <person name="Hilburn K."/>
            <person name="Hua-Van A."/>
            <person name="Jonkers W."/>
            <person name="Kazan K."/>
            <person name="Kodira C.D."/>
            <person name="Koehrsen M."/>
            <person name="Kumar L."/>
            <person name="Lee Y.H."/>
            <person name="Li L."/>
            <person name="Manners J.M."/>
            <person name="Miranda-Saavedra D."/>
            <person name="Mukherjee M."/>
            <person name="Park G."/>
            <person name="Park J."/>
            <person name="Park S.Y."/>
            <person name="Proctor R.H."/>
            <person name="Regev A."/>
            <person name="Ruiz-Roldan M.C."/>
            <person name="Sain D."/>
            <person name="Sakthikumar S."/>
            <person name="Sykes S."/>
            <person name="Schwartz D.C."/>
            <person name="Turgeon B.G."/>
            <person name="Wapinski I."/>
            <person name="Yoder O."/>
            <person name="Young S."/>
            <person name="Zeng Q."/>
            <person name="Zhou S."/>
            <person name="Galagan J."/>
            <person name="Cuomo C.A."/>
            <person name="Kistler H.C."/>
            <person name="Rep M."/>
        </authorList>
    </citation>
    <scope>GENOME REANNOTATION</scope>
    <source>
        <strain evidence="4">ATCC MYA-4620 / CBS 123657 / FGSC 9075 / NRRL 31084 / PH-1</strain>
        <strain evidence="3">PH-1 / ATCC MYA-4620 / FGSC 9075 / NRRL 31084</strain>
    </source>
</reference>
<feature type="region of interest" description="Disordered" evidence="1">
    <location>
        <begin position="161"/>
        <end position="425"/>
    </location>
</feature>
<reference evidence="2 4" key="4">
    <citation type="journal article" date="2015" name="BMC Genomics">
        <title>The completed genome sequence of the pathogenic ascomycete fungus Fusarium graminearum.</title>
        <authorList>
            <person name="King R."/>
            <person name="Urban M."/>
            <person name="Hammond-Kosack M.C."/>
            <person name="Hassani-Pak K."/>
            <person name="Hammond-Kosack K.E."/>
        </authorList>
    </citation>
    <scope>NUCLEOTIDE SEQUENCE [LARGE SCALE GENOMIC DNA]</scope>
    <source>
        <strain evidence="4">ATCC MYA-4620 / CBS 123657 / FGSC 9075 / NRRL 31084 / PH-1</strain>
        <strain evidence="2">PH-1</strain>
    </source>
</reference>
<name>A0A0E0RMV6_GIBZE</name>
<feature type="compositionally biased region" description="Basic and acidic residues" evidence="1">
    <location>
        <begin position="360"/>
        <end position="370"/>
    </location>
</feature>
<dbReference type="Proteomes" id="UP000070720">
    <property type="component" value="Chromosome 1"/>
</dbReference>
<feature type="compositionally biased region" description="Polar residues" evidence="1">
    <location>
        <begin position="559"/>
        <end position="570"/>
    </location>
</feature>
<feature type="region of interest" description="Disordered" evidence="1">
    <location>
        <begin position="559"/>
        <end position="590"/>
    </location>
</feature>
<dbReference type="InterPro" id="IPR032710">
    <property type="entry name" value="NTF2-like_dom_sf"/>
</dbReference>
<dbReference type="AlphaFoldDB" id="A0A0E0RMV6"/>
<feature type="compositionally biased region" description="Polar residues" evidence="1">
    <location>
        <begin position="316"/>
        <end position="326"/>
    </location>
</feature>
<feature type="compositionally biased region" description="Basic and acidic residues" evidence="1">
    <location>
        <begin position="303"/>
        <end position="315"/>
    </location>
</feature>
<evidence type="ECO:0000256" key="1">
    <source>
        <dbReference type="SAM" id="MobiDB-lite"/>
    </source>
</evidence>
<dbReference type="VEuPathDB" id="FungiDB:FGRAMPH1_01G01561"/>
<dbReference type="SUPFAM" id="SSF54427">
    <property type="entry name" value="NTF2-like"/>
    <property type="match status" value="1"/>
</dbReference>